<evidence type="ECO:0000313" key="1">
    <source>
        <dbReference type="EMBL" id="DAE20381.1"/>
    </source>
</evidence>
<organism evidence="1">
    <name type="scientific">Siphoviridae sp. ctzjp2</name>
    <dbReference type="NCBI Taxonomy" id="2826532"/>
    <lineage>
        <taxon>Viruses</taxon>
        <taxon>Duplodnaviria</taxon>
        <taxon>Heunggongvirae</taxon>
        <taxon>Uroviricota</taxon>
        <taxon>Caudoviricetes</taxon>
    </lineage>
</organism>
<dbReference type="EMBL" id="BK015693">
    <property type="protein sequence ID" value="DAE20381.1"/>
    <property type="molecule type" value="Genomic_DNA"/>
</dbReference>
<reference evidence="1" key="1">
    <citation type="journal article" date="2021" name="Proc. Natl. Acad. Sci. U.S.A.">
        <title>A Catalog of Tens of Thousands of Viruses from Human Metagenomes Reveals Hidden Associations with Chronic Diseases.</title>
        <authorList>
            <person name="Tisza M.J."/>
            <person name="Buck C.B."/>
        </authorList>
    </citation>
    <scope>NUCLEOTIDE SEQUENCE</scope>
    <source>
        <strain evidence="1">Ctzjp2</strain>
    </source>
</reference>
<protein>
    <submittedName>
        <fullName evidence="1">Uncharacterized protein</fullName>
    </submittedName>
</protein>
<name>A0A8S5QNR0_9CAUD</name>
<accession>A0A8S5QNR0</accession>
<proteinExistence type="predicted"/>
<sequence length="31" mass="3613">MYFMRISVDKAFCHVYNISIESEVSKNANDT</sequence>